<dbReference type="SUPFAM" id="SSF50475">
    <property type="entry name" value="FMN-binding split barrel"/>
    <property type="match status" value="1"/>
</dbReference>
<evidence type="ECO:0000313" key="2">
    <source>
        <dbReference type="EMBL" id="EFM12044.1"/>
    </source>
</evidence>
<feature type="domain" description="Pyridoxamine 5'-phosphate oxidase N-terminal" evidence="1">
    <location>
        <begin position="3"/>
        <end position="77"/>
    </location>
</feature>
<gene>
    <name evidence="2" type="ORF">PaecuDRAFT_0724</name>
</gene>
<keyword evidence="3" id="KW-1185">Reference proteome</keyword>
<evidence type="ECO:0000313" key="3">
    <source>
        <dbReference type="Proteomes" id="UP000005387"/>
    </source>
</evidence>
<dbReference type="PANTHER" id="PTHR42815">
    <property type="entry name" value="FAD-BINDING, PUTATIVE (AFU_ORTHOLOGUE AFUA_6G07600)-RELATED"/>
    <property type="match status" value="1"/>
</dbReference>
<dbReference type="Proteomes" id="UP000005387">
    <property type="component" value="Unassembled WGS sequence"/>
</dbReference>
<dbReference type="Pfam" id="PF01243">
    <property type="entry name" value="PNPOx_N"/>
    <property type="match status" value="1"/>
</dbReference>
<proteinExistence type="predicted"/>
<dbReference type="STRING" id="717606.PaecuDRAFT_0724"/>
<accession>E0I502</accession>
<dbReference type="EMBL" id="AEDD01000002">
    <property type="protein sequence ID" value="EFM12044.1"/>
    <property type="molecule type" value="Genomic_DNA"/>
</dbReference>
<dbReference type="OrthoDB" id="9796486at2"/>
<dbReference type="RefSeq" id="WP_006036739.1">
    <property type="nucleotide sequence ID" value="NZ_AEDD01000002.1"/>
</dbReference>
<reference evidence="2 3" key="1">
    <citation type="submission" date="2010-07" db="EMBL/GenBank/DDBJ databases">
        <title>The draft genome of Paenibacillus curdlanolyticus YK9.</title>
        <authorList>
            <consortium name="US DOE Joint Genome Institute (JGI-PGF)"/>
            <person name="Lucas S."/>
            <person name="Copeland A."/>
            <person name="Lapidus A."/>
            <person name="Cheng J.-F."/>
            <person name="Bruce D."/>
            <person name="Goodwin L."/>
            <person name="Pitluck S."/>
            <person name="Land M.L."/>
            <person name="Hauser L."/>
            <person name="Chang Y.-J."/>
            <person name="Jeffries C."/>
            <person name="Anderson I.J."/>
            <person name="Johnson E."/>
            <person name="Loganathan U."/>
            <person name="Mulhopadhyay B."/>
            <person name="Kyrpides N."/>
            <person name="Woyke T.J."/>
        </authorList>
    </citation>
    <scope>NUCLEOTIDE SEQUENCE [LARGE SCALE GENOMIC DNA]</scope>
    <source>
        <strain evidence="2 3">YK9</strain>
    </source>
</reference>
<dbReference type="InterPro" id="IPR012349">
    <property type="entry name" value="Split_barrel_FMN-bd"/>
</dbReference>
<evidence type="ECO:0000259" key="1">
    <source>
        <dbReference type="Pfam" id="PF01243"/>
    </source>
</evidence>
<dbReference type="Gene3D" id="2.30.110.10">
    <property type="entry name" value="Electron Transport, Fmn-binding Protein, Chain A"/>
    <property type="match status" value="1"/>
</dbReference>
<organism evidence="2 3">
    <name type="scientific">Paenibacillus curdlanolyticus YK9</name>
    <dbReference type="NCBI Taxonomy" id="717606"/>
    <lineage>
        <taxon>Bacteria</taxon>
        <taxon>Bacillati</taxon>
        <taxon>Bacillota</taxon>
        <taxon>Bacilli</taxon>
        <taxon>Bacillales</taxon>
        <taxon>Paenibacillaceae</taxon>
        <taxon>Paenibacillus</taxon>
    </lineage>
</organism>
<dbReference type="AlphaFoldDB" id="E0I502"/>
<dbReference type="PANTHER" id="PTHR42815:SF2">
    <property type="entry name" value="FAD-BINDING, PUTATIVE (AFU_ORTHOLOGUE AFUA_6G07600)-RELATED"/>
    <property type="match status" value="1"/>
</dbReference>
<protein>
    <submittedName>
        <fullName evidence="2">Pyridoxamine 5'-phosphate oxidase-related FMN-binding protein</fullName>
    </submittedName>
</protein>
<dbReference type="InterPro" id="IPR011576">
    <property type="entry name" value="Pyridox_Oxase_N"/>
</dbReference>
<sequence>MLDEQDLFIPERPGNRRMDSVQNILTNPHIGIQFFIPGFGETLRVNGKAFVSRDPELLEQCVANGRSPLFGIGVEVEECYTHCARAFIRSGLWTPESWFPKEQLPTFPRMLIDHARFLNVMEEQLAIDLNEGYKSQLY</sequence>
<dbReference type="eggNOG" id="COG3576">
    <property type="taxonomic scope" value="Bacteria"/>
</dbReference>
<name>E0I502_9BACL</name>